<dbReference type="Proteomes" id="UP000824049">
    <property type="component" value="Unassembled WGS sequence"/>
</dbReference>
<evidence type="ECO:0008006" key="4">
    <source>
        <dbReference type="Google" id="ProtNLM"/>
    </source>
</evidence>
<evidence type="ECO:0000313" key="2">
    <source>
        <dbReference type="EMBL" id="HIZ40355.1"/>
    </source>
</evidence>
<reference evidence="2" key="2">
    <citation type="submission" date="2021-04" db="EMBL/GenBank/DDBJ databases">
        <authorList>
            <person name="Gilroy R."/>
        </authorList>
    </citation>
    <scope>NUCLEOTIDE SEQUENCE</scope>
    <source>
        <strain evidence="2">CHK179-28034</strain>
    </source>
</reference>
<gene>
    <name evidence="2" type="ORF">H9968_10640</name>
</gene>
<evidence type="ECO:0000313" key="3">
    <source>
        <dbReference type="Proteomes" id="UP000824049"/>
    </source>
</evidence>
<organism evidence="2 3">
    <name type="scientific">Candidatus Anaerobutyricum stercoris</name>
    <dbReference type="NCBI Taxonomy" id="2838457"/>
    <lineage>
        <taxon>Bacteria</taxon>
        <taxon>Bacillati</taxon>
        <taxon>Bacillota</taxon>
        <taxon>Clostridia</taxon>
        <taxon>Lachnospirales</taxon>
        <taxon>Lachnospiraceae</taxon>
        <taxon>Anaerobutyricum</taxon>
    </lineage>
</organism>
<sequence>MFYRCKNCGGNVTYHPEKKKMICESCGSEESQQEIPQKKIHICSNCGGQIETTEYTLACRCPYCQTFHILEDRMEGEYRPRLLLPFCLDRHHAAEKLKETFAGKMFLPSNFCAASSLESMEGIYVPFWMYDFHSHIYFEGEGDRVRTWREGDYEVTETRVYRLIRDFEVDYDKIPVDASVAMEDGMMDLLEPYQYGELDDFTPEYLSGFQADIYEQNSETLRPRAEEKADGFSEGYLAEENAGYAMVRPFTDRKENRVEDSFFAFLPVWKYIYRYNGKEYPFYVNGQTGKVIGAPPVSLARVFGMSAALFAVIFFFLKMLCYLLEVL</sequence>
<keyword evidence="1" id="KW-0812">Transmembrane</keyword>
<accession>A0A9D2J7W2</accession>
<reference evidence="2" key="1">
    <citation type="journal article" date="2021" name="PeerJ">
        <title>Extensive microbial diversity within the chicken gut microbiome revealed by metagenomics and culture.</title>
        <authorList>
            <person name="Gilroy R."/>
            <person name="Ravi A."/>
            <person name="Getino M."/>
            <person name="Pursley I."/>
            <person name="Horton D.L."/>
            <person name="Alikhan N.F."/>
            <person name="Baker D."/>
            <person name="Gharbi K."/>
            <person name="Hall N."/>
            <person name="Watson M."/>
            <person name="Adriaenssens E.M."/>
            <person name="Foster-Nyarko E."/>
            <person name="Jarju S."/>
            <person name="Secka A."/>
            <person name="Antonio M."/>
            <person name="Oren A."/>
            <person name="Chaudhuri R.R."/>
            <person name="La Ragione R."/>
            <person name="Hildebrand F."/>
            <person name="Pallen M.J."/>
        </authorList>
    </citation>
    <scope>NUCLEOTIDE SEQUENCE</scope>
    <source>
        <strain evidence="2">CHK179-28034</strain>
    </source>
</reference>
<dbReference type="EMBL" id="DXBR01000098">
    <property type="protein sequence ID" value="HIZ40355.1"/>
    <property type="molecule type" value="Genomic_DNA"/>
</dbReference>
<feature type="transmembrane region" description="Helical" evidence="1">
    <location>
        <begin position="302"/>
        <end position="324"/>
    </location>
</feature>
<keyword evidence="1" id="KW-1133">Transmembrane helix</keyword>
<dbReference type="AlphaFoldDB" id="A0A9D2J7W2"/>
<evidence type="ECO:0000256" key="1">
    <source>
        <dbReference type="SAM" id="Phobius"/>
    </source>
</evidence>
<proteinExistence type="predicted"/>
<keyword evidence="1" id="KW-0472">Membrane</keyword>
<protein>
    <recommendedName>
        <fullName evidence="4">DNA-directed RNA polymerase subunit P</fullName>
    </recommendedName>
</protein>
<comment type="caution">
    <text evidence="2">The sequence shown here is derived from an EMBL/GenBank/DDBJ whole genome shotgun (WGS) entry which is preliminary data.</text>
</comment>
<name>A0A9D2J7W2_9FIRM</name>